<feature type="domain" description="Methyltransferase" evidence="1">
    <location>
        <begin position="69"/>
        <end position="159"/>
    </location>
</feature>
<reference evidence="2 3" key="1">
    <citation type="submission" date="2018-10" db="EMBL/GenBank/DDBJ databases">
        <title>Genomic Encyclopedia of Archaeal and Bacterial Type Strains, Phase II (KMG-II): from individual species to whole genera.</title>
        <authorList>
            <person name="Goeker M."/>
        </authorList>
    </citation>
    <scope>NUCLEOTIDE SEQUENCE [LARGE SCALE GENOMIC DNA]</scope>
    <source>
        <strain evidence="2 3">DSM 19839</strain>
    </source>
</reference>
<keyword evidence="3" id="KW-1185">Reference proteome</keyword>
<dbReference type="RefSeq" id="WP_121345951.1">
    <property type="nucleotide sequence ID" value="NZ_RBLG01000002.1"/>
</dbReference>
<protein>
    <submittedName>
        <fullName evidence="2">Methyltransferase family protein</fullName>
    </submittedName>
</protein>
<dbReference type="SUPFAM" id="SSF53335">
    <property type="entry name" value="S-adenosyl-L-methionine-dependent methyltransferases"/>
    <property type="match status" value="1"/>
</dbReference>
<dbReference type="InterPro" id="IPR029063">
    <property type="entry name" value="SAM-dependent_MTases_sf"/>
</dbReference>
<dbReference type="CDD" id="cd02440">
    <property type="entry name" value="AdoMet_MTases"/>
    <property type="match status" value="1"/>
</dbReference>
<dbReference type="AlphaFoldDB" id="A0A495PTD9"/>
<accession>A0A495PTD9</accession>
<organism evidence="2 3">
    <name type="scientific">Gillisia mitskevichiae</name>
    <dbReference type="NCBI Taxonomy" id="270921"/>
    <lineage>
        <taxon>Bacteria</taxon>
        <taxon>Pseudomonadati</taxon>
        <taxon>Bacteroidota</taxon>
        <taxon>Flavobacteriia</taxon>
        <taxon>Flavobacteriales</taxon>
        <taxon>Flavobacteriaceae</taxon>
        <taxon>Gillisia</taxon>
    </lineage>
</organism>
<evidence type="ECO:0000313" key="3">
    <source>
        <dbReference type="Proteomes" id="UP000276282"/>
    </source>
</evidence>
<dbReference type="PANTHER" id="PTHR43667">
    <property type="entry name" value="CYCLOPROPANE-FATTY-ACYL-PHOSPHOLIPID SYNTHASE"/>
    <property type="match status" value="1"/>
</dbReference>
<evidence type="ECO:0000259" key="1">
    <source>
        <dbReference type="Pfam" id="PF13649"/>
    </source>
</evidence>
<name>A0A495PTD9_9FLAO</name>
<dbReference type="GO" id="GO:0032259">
    <property type="term" value="P:methylation"/>
    <property type="evidence" value="ECO:0007669"/>
    <property type="project" value="UniProtKB-KW"/>
</dbReference>
<dbReference type="PANTHER" id="PTHR43667:SF2">
    <property type="entry name" value="FATTY ACID C-METHYL TRANSFERASE"/>
    <property type="match status" value="1"/>
</dbReference>
<comment type="caution">
    <text evidence="2">The sequence shown here is derived from an EMBL/GenBank/DDBJ whole genome shotgun (WGS) entry which is preliminary data.</text>
</comment>
<proteinExistence type="predicted"/>
<dbReference type="GO" id="GO:0008168">
    <property type="term" value="F:methyltransferase activity"/>
    <property type="evidence" value="ECO:0007669"/>
    <property type="project" value="UniProtKB-KW"/>
</dbReference>
<dbReference type="Proteomes" id="UP000276282">
    <property type="component" value="Unassembled WGS sequence"/>
</dbReference>
<dbReference type="Pfam" id="PF13649">
    <property type="entry name" value="Methyltransf_25"/>
    <property type="match status" value="1"/>
</dbReference>
<sequence length="245" mass="27742">MKKQESNKAGIDVFGKAISSFYYYKDETPILVHSPDFDDDEILVPYLFRDFKEMPALEKAALEKASGKILDVGCGAGSHALYLQNEKKLQVTAIDISEGALEICEKRGIKDVRNIDYFKLKNEKFDTILLLMNGTGIIGKLEHLDNFFQHSKTLLAKNGQILIDSSDLSYLFDPDEDGGIWIDPDAPYYGELNFRISFKGEHSTEFPWLYLDYNSLALAAEGNNFSCEIVKKGEHYDYLAILKPL</sequence>
<dbReference type="InterPro" id="IPR050723">
    <property type="entry name" value="CFA/CMAS"/>
</dbReference>
<gene>
    <name evidence="2" type="ORF">BC962_2148</name>
</gene>
<dbReference type="OrthoDB" id="1143568at2"/>
<dbReference type="InterPro" id="IPR041698">
    <property type="entry name" value="Methyltransf_25"/>
</dbReference>
<evidence type="ECO:0000313" key="2">
    <source>
        <dbReference type="EMBL" id="RKS53883.1"/>
    </source>
</evidence>
<keyword evidence="2" id="KW-0489">Methyltransferase</keyword>
<dbReference type="Gene3D" id="3.40.50.150">
    <property type="entry name" value="Vaccinia Virus protein VP39"/>
    <property type="match status" value="1"/>
</dbReference>
<keyword evidence="2" id="KW-0808">Transferase</keyword>
<dbReference type="EMBL" id="RBLG01000002">
    <property type="protein sequence ID" value="RKS53883.1"/>
    <property type="molecule type" value="Genomic_DNA"/>
</dbReference>